<dbReference type="Proteomes" id="UP000749293">
    <property type="component" value="Unassembled WGS sequence"/>
</dbReference>
<name>A0A9P4YWE7_9HYPO</name>
<evidence type="ECO:0000313" key="2">
    <source>
        <dbReference type="Proteomes" id="UP000749293"/>
    </source>
</evidence>
<proteinExistence type="predicted"/>
<reference evidence="1" key="1">
    <citation type="submission" date="2020-03" db="EMBL/GenBank/DDBJ databases">
        <title>Site-based positive gene gene selection in Geosmithia morbida across the United States reveals a broad range of putative effectors and factors for local host and environmental adapation.</title>
        <authorList>
            <person name="Onufrak A."/>
            <person name="Murdoch R.W."/>
            <person name="Gazis R."/>
            <person name="Huff M."/>
            <person name="Staton M."/>
            <person name="Klingeman W."/>
            <person name="Hadziabdic D."/>
        </authorList>
    </citation>
    <scope>NUCLEOTIDE SEQUENCE</scope>
    <source>
        <strain evidence="1">1262</strain>
    </source>
</reference>
<dbReference type="EMBL" id="JAANYQ010000005">
    <property type="protein sequence ID" value="KAF4123777.1"/>
    <property type="molecule type" value="Genomic_DNA"/>
</dbReference>
<dbReference type="RefSeq" id="XP_035322429.1">
    <property type="nucleotide sequence ID" value="XM_035467463.1"/>
</dbReference>
<keyword evidence="2" id="KW-1185">Reference proteome</keyword>
<sequence>MRSIATPVHASTLGRLADRSLAPGPSISLVGLAFIIYHSTLDFEATVQ</sequence>
<accession>A0A9P4YWE7</accession>
<dbReference type="AlphaFoldDB" id="A0A9P4YWE7"/>
<dbReference type="GeneID" id="55971718"/>
<evidence type="ECO:0000313" key="1">
    <source>
        <dbReference type="EMBL" id="KAF4123777.1"/>
    </source>
</evidence>
<gene>
    <name evidence="1" type="ORF">GMORB2_5493</name>
</gene>
<protein>
    <submittedName>
        <fullName evidence="1">Uncharacterized protein</fullName>
    </submittedName>
</protein>
<organism evidence="1 2">
    <name type="scientific">Geosmithia morbida</name>
    <dbReference type="NCBI Taxonomy" id="1094350"/>
    <lineage>
        <taxon>Eukaryota</taxon>
        <taxon>Fungi</taxon>
        <taxon>Dikarya</taxon>
        <taxon>Ascomycota</taxon>
        <taxon>Pezizomycotina</taxon>
        <taxon>Sordariomycetes</taxon>
        <taxon>Hypocreomycetidae</taxon>
        <taxon>Hypocreales</taxon>
        <taxon>Bionectriaceae</taxon>
        <taxon>Geosmithia</taxon>
    </lineage>
</organism>
<comment type="caution">
    <text evidence="1">The sequence shown here is derived from an EMBL/GenBank/DDBJ whole genome shotgun (WGS) entry which is preliminary data.</text>
</comment>